<dbReference type="InterPro" id="IPR013767">
    <property type="entry name" value="PAS_fold"/>
</dbReference>
<dbReference type="SMART" id="SM00267">
    <property type="entry name" value="GGDEF"/>
    <property type="match status" value="1"/>
</dbReference>
<feature type="domain" description="GGDEF" evidence="4">
    <location>
        <begin position="221"/>
        <end position="379"/>
    </location>
</feature>
<dbReference type="InterPro" id="IPR001633">
    <property type="entry name" value="EAL_dom"/>
</dbReference>
<dbReference type="CDD" id="cd01948">
    <property type="entry name" value="EAL"/>
    <property type="match status" value="1"/>
</dbReference>
<dbReference type="PROSITE" id="PS50887">
    <property type="entry name" value="GGDEF"/>
    <property type="match status" value="1"/>
</dbReference>
<protein>
    <submittedName>
        <fullName evidence="5">EAL domain-containing protein</fullName>
    </submittedName>
</protein>
<dbReference type="Proteomes" id="UP000176944">
    <property type="component" value="Chromosome"/>
</dbReference>
<dbReference type="SUPFAM" id="SSF141868">
    <property type="entry name" value="EAL domain-like"/>
    <property type="match status" value="1"/>
</dbReference>
<dbReference type="InterPro" id="IPR035919">
    <property type="entry name" value="EAL_sf"/>
</dbReference>
<evidence type="ECO:0000259" key="2">
    <source>
        <dbReference type="PROSITE" id="PS50113"/>
    </source>
</evidence>
<dbReference type="PANTHER" id="PTHR44757">
    <property type="entry name" value="DIGUANYLATE CYCLASE DGCP"/>
    <property type="match status" value="1"/>
</dbReference>
<dbReference type="EMBL" id="CP017708">
    <property type="protein sequence ID" value="AOY80762.1"/>
    <property type="molecule type" value="Genomic_DNA"/>
</dbReference>
<feature type="domain" description="PAC" evidence="2">
    <location>
        <begin position="137"/>
        <end position="189"/>
    </location>
</feature>
<dbReference type="PROSITE" id="PS50113">
    <property type="entry name" value="PAC"/>
    <property type="match status" value="1"/>
</dbReference>
<dbReference type="SUPFAM" id="SSF55785">
    <property type="entry name" value="PYP-like sensor domain (PAS domain)"/>
    <property type="match status" value="1"/>
</dbReference>
<dbReference type="InterPro" id="IPR043128">
    <property type="entry name" value="Rev_trsase/Diguanyl_cyclase"/>
</dbReference>
<evidence type="ECO:0000259" key="1">
    <source>
        <dbReference type="PROSITE" id="PS50112"/>
    </source>
</evidence>
<dbReference type="InterPro" id="IPR029787">
    <property type="entry name" value="Nucleotide_cyclase"/>
</dbReference>
<gene>
    <name evidence="5" type="ORF">BJP36_13400</name>
</gene>
<dbReference type="NCBIfam" id="TIGR00254">
    <property type="entry name" value="GGDEF"/>
    <property type="match status" value="1"/>
</dbReference>
<dbReference type="GO" id="GO:0006355">
    <property type="term" value="P:regulation of DNA-templated transcription"/>
    <property type="evidence" value="ECO:0007669"/>
    <property type="project" value="InterPro"/>
</dbReference>
<feature type="domain" description="PAS" evidence="1">
    <location>
        <begin position="65"/>
        <end position="130"/>
    </location>
</feature>
<dbReference type="Pfam" id="PF00989">
    <property type="entry name" value="PAS"/>
    <property type="match status" value="1"/>
</dbReference>
<reference evidence="6" key="1">
    <citation type="submission" date="2016-10" db="EMBL/GenBank/DDBJ databases">
        <title>Comparative genomics uncovers the prolific and rare metabolic potential of the cyanobacterial genus Moorea.</title>
        <authorList>
            <person name="Leao T."/>
            <person name="Castelao G."/>
            <person name="Korobeynikov A."/>
            <person name="Monroe E.A."/>
            <person name="Podell S."/>
            <person name="Glukhov E."/>
            <person name="Allen E."/>
            <person name="Gerwick W.H."/>
            <person name="Gerwick L."/>
        </authorList>
    </citation>
    <scope>NUCLEOTIDE SEQUENCE [LARGE SCALE GENOMIC DNA]</scope>
    <source>
        <strain evidence="6">JHB</strain>
    </source>
</reference>
<dbReference type="Pfam" id="PF00563">
    <property type="entry name" value="EAL"/>
    <property type="match status" value="1"/>
</dbReference>
<dbReference type="Pfam" id="PF00990">
    <property type="entry name" value="GGDEF"/>
    <property type="match status" value="1"/>
</dbReference>
<dbReference type="InterPro" id="IPR000160">
    <property type="entry name" value="GGDEF_dom"/>
</dbReference>
<dbReference type="SMART" id="SM00091">
    <property type="entry name" value="PAS"/>
    <property type="match status" value="1"/>
</dbReference>
<accession>A0A1D9FZF4</accession>
<dbReference type="SUPFAM" id="SSF55073">
    <property type="entry name" value="Nucleotide cyclase"/>
    <property type="match status" value="1"/>
</dbReference>
<dbReference type="PANTHER" id="PTHR44757:SF2">
    <property type="entry name" value="BIOFILM ARCHITECTURE MAINTENANCE PROTEIN MBAA"/>
    <property type="match status" value="1"/>
</dbReference>
<name>A0A1D9FZF4_MOOP1</name>
<evidence type="ECO:0000259" key="4">
    <source>
        <dbReference type="PROSITE" id="PS50887"/>
    </source>
</evidence>
<feature type="domain" description="EAL" evidence="3">
    <location>
        <begin position="392"/>
        <end position="647"/>
    </location>
</feature>
<dbReference type="CDD" id="cd00130">
    <property type="entry name" value="PAS"/>
    <property type="match status" value="1"/>
</dbReference>
<organism evidence="5 6">
    <name type="scientific">Moorena producens (strain JHB)</name>
    <dbReference type="NCBI Taxonomy" id="1454205"/>
    <lineage>
        <taxon>Bacteria</taxon>
        <taxon>Bacillati</taxon>
        <taxon>Cyanobacteriota</taxon>
        <taxon>Cyanophyceae</taxon>
        <taxon>Coleofasciculales</taxon>
        <taxon>Coleofasciculaceae</taxon>
        <taxon>Moorena</taxon>
    </lineage>
</organism>
<dbReference type="Gene3D" id="3.30.70.270">
    <property type="match status" value="1"/>
</dbReference>
<dbReference type="InterPro" id="IPR052155">
    <property type="entry name" value="Biofilm_reg_signaling"/>
</dbReference>
<dbReference type="InterPro" id="IPR035965">
    <property type="entry name" value="PAS-like_dom_sf"/>
</dbReference>
<dbReference type="InterPro" id="IPR000700">
    <property type="entry name" value="PAS-assoc_C"/>
</dbReference>
<proteinExistence type="predicted"/>
<dbReference type="AlphaFoldDB" id="A0A1D9FZF4"/>
<dbReference type="Gene3D" id="3.30.450.20">
    <property type="entry name" value="PAS domain"/>
    <property type="match status" value="1"/>
</dbReference>
<evidence type="ECO:0000259" key="3">
    <source>
        <dbReference type="PROSITE" id="PS50883"/>
    </source>
</evidence>
<dbReference type="SMART" id="SM00052">
    <property type="entry name" value="EAL"/>
    <property type="match status" value="1"/>
</dbReference>
<dbReference type="CDD" id="cd01949">
    <property type="entry name" value="GGDEF"/>
    <property type="match status" value="1"/>
</dbReference>
<dbReference type="FunFam" id="3.30.70.270:FF:000001">
    <property type="entry name" value="Diguanylate cyclase domain protein"/>
    <property type="match status" value="1"/>
</dbReference>
<evidence type="ECO:0000313" key="5">
    <source>
        <dbReference type="EMBL" id="AOY80762.1"/>
    </source>
</evidence>
<dbReference type="PROSITE" id="PS50883">
    <property type="entry name" value="EAL"/>
    <property type="match status" value="1"/>
</dbReference>
<dbReference type="PROSITE" id="PS50112">
    <property type="entry name" value="PAS"/>
    <property type="match status" value="1"/>
</dbReference>
<sequence length="647" mass="72025">MNSESMQEKIRKIQIGLELVLKNSNDILLQPELISVFLEEIGITLEELEVQQQELLATRCQVELERQRYQTLFNSAPDAYLVTNTLGVIQKANLAAANLFNVNRTFLVGKPIIVFVAQEDRRRVSTQLNQLTVFPVRDWEVRLQPRQGEPLTGSIAICTIPDSEGKGVELLWTIRDISGRKQAEAALEAQLNLDGLTQVSNRRHFDQVFDKEWQRSRRDQLPLAIILIDVDSFKRYNDSYGHQKGDQCLQEIAQAIRDVVKLPADLVARYGGDEFAVLLPNTDASGATEVANLIQKAVQDLNIINAVQGLNIFNNANYHNDYYSDNYCFPITEQLTLSLGIATEIPKLDQKPGMLIAAADSALYQVKAAGGDGYAVCTNQGQGDRLGLGKLEEELEEELYTAVGQNDFILHYQPIISLETRQILGFEVLVRWQHPKQGLIRPSEFLLIAEQTGLILPLGEWVLSTACWQLHEWQHLPNTIPLFISVNLSAQQLCHPTFLPQLQQILQETGISGSNLVLEITENSLITAKADGGIELKELQALGIQLALDDFGSSYSCLAHLTNLPINIFKIAPFFIQTMESDSKKSAIVKSIIFLAHQLGITVTAKAIETPEQMASLQELTCDYGQGFFLSEPMDAKGASSLIQSGN</sequence>
<dbReference type="NCBIfam" id="TIGR00229">
    <property type="entry name" value="sensory_box"/>
    <property type="match status" value="1"/>
</dbReference>
<dbReference type="Gene3D" id="3.20.20.450">
    <property type="entry name" value="EAL domain"/>
    <property type="match status" value="1"/>
</dbReference>
<evidence type="ECO:0000313" key="6">
    <source>
        <dbReference type="Proteomes" id="UP000176944"/>
    </source>
</evidence>
<dbReference type="InterPro" id="IPR000014">
    <property type="entry name" value="PAS"/>
</dbReference>